<comment type="caution">
    <text evidence="1">The sequence shown here is derived from an EMBL/GenBank/DDBJ whole genome shotgun (WGS) entry which is preliminary data.</text>
</comment>
<dbReference type="Gene3D" id="3.50.50.60">
    <property type="entry name" value="FAD/NAD(P)-binding domain"/>
    <property type="match status" value="1"/>
</dbReference>
<proteinExistence type="predicted"/>
<dbReference type="EMBL" id="JAYMYS010000001">
    <property type="protein sequence ID" value="KAK7411658.1"/>
    <property type="molecule type" value="Genomic_DNA"/>
</dbReference>
<sequence length="73" mass="7939">MHSMDYSNLDNVSAVELVKGKRVTVIGSLKSGLDLAVECANANGGYGNGSEIVGRQFEAIWWKILLEKMHSSL</sequence>
<reference evidence="1 2" key="1">
    <citation type="submission" date="2024-01" db="EMBL/GenBank/DDBJ databases">
        <title>The genomes of 5 underutilized Papilionoideae crops provide insights into root nodulation and disease resistanc.</title>
        <authorList>
            <person name="Jiang F."/>
        </authorList>
    </citation>
    <scope>NUCLEOTIDE SEQUENCE [LARGE SCALE GENOMIC DNA]</scope>
    <source>
        <strain evidence="1">DUOXIRENSHENG_FW03</strain>
        <tissue evidence="1">Leaves</tissue>
    </source>
</reference>
<accession>A0AAN9T3R1</accession>
<gene>
    <name evidence="1" type="ORF">VNO78_03093</name>
</gene>
<dbReference type="Proteomes" id="UP001386955">
    <property type="component" value="Unassembled WGS sequence"/>
</dbReference>
<name>A0AAN9T3R1_PSOTE</name>
<dbReference type="AlphaFoldDB" id="A0AAN9T3R1"/>
<dbReference type="InterPro" id="IPR036188">
    <property type="entry name" value="FAD/NAD-bd_sf"/>
</dbReference>
<keyword evidence="2" id="KW-1185">Reference proteome</keyword>
<organism evidence="1 2">
    <name type="scientific">Psophocarpus tetragonolobus</name>
    <name type="common">Winged bean</name>
    <name type="synonym">Dolichos tetragonolobus</name>
    <dbReference type="NCBI Taxonomy" id="3891"/>
    <lineage>
        <taxon>Eukaryota</taxon>
        <taxon>Viridiplantae</taxon>
        <taxon>Streptophyta</taxon>
        <taxon>Embryophyta</taxon>
        <taxon>Tracheophyta</taxon>
        <taxon>Spermatophyta</taxon>
        <taxon>Magnoliopsida</taxon>
        <taxon>eudicotyledons</taxon>
        <taxon>Gunneridae</taxon>
        <taxon>Pentapetalae</taxon>
        <taxon>rosids</taxon>
        <taxon>fabids</taxon>
        <taxon>Fabales</taxon>
        <taxon>Fabaceae</taxon>
        <taxon>Papilionoideae</taxon>
        <taxon>50 kb inversion clade</taxon>
        <taxon>NPAAA clade</taxon>
        <taxon>indigoferoid/millettioid clade</taxon>
        <taxon>Phaseoleae</taxon>
        <taxon>Psophocarpus</taxon>
    </lineage>
</organism>
<evidence type="ECO:0000313" key="1">
    <source>
        <dbReference type="EMBL" id="KAK7411658.1"/>
    </source>
</evidence>
<evidence type="ECO:0000313" key="2">
    <source>
        <dbReference type="Proteomes" id="UP001386955"/>
    </source>
</evidence>
<protein>
    <submittedName>
        <fullName evidence="1">Uncharacterized protein</fullName>
    </submittedName>
</protein>